<comment type="similarity">
    <text evidence="1">Belongs to the aldehyde dehydrogenase family.</text>
</comment>
<organism evidence="8 9">
    <name type="scientific">Intoshia linei</name>
    <dbReference type="NCBI Taxonomy" id="1819745"/>
    <lineage>
        <taxon>Eukaryota</taxon>
        <taxon>Metazoa</taxon>
        <taxon>Spiralia</taxon>
        <taxon>Lophotrochozoa</taxon>
        <taxon>Mesozoa</taxon>
        <taxon>Orthonectida</taxon>
        <taxon>Rhopaluridae</taxon>
        <taxon>Intoshia</taxon>
    </lineage>
</organism>
<dbReference type="EMBL" id="LWCA01000408">
    <property type="protein sequence ID" value="OAF68654.1"/>
    <property type="molecule type" value="Genomic_DNA"/>
</dbReference>
<dbReference type="InterPro" id="IPR010061">
    <property type="entry name" value="MeMal-semiAld_DH"/>
</dbReference>
<evidence type="ECO:0000256" key="2">
    <source>
        <dbReference type="ARBA" id="ARBA00013048"/>
    </source>
</evidence>
<dbReference type="GO" id="GO:0006210">
    <property type="term" value="P:thymine catabolic process"/>
    <property type="evidence" value="ECO:0007669"/>
    <property type="project" value="TreeGrafter"/>
</dbReference>
<evidence type="ECO:0000259" key="7">
    <source>
        <dbReference type="Pfam" id="PF00171"/>
    </source>
</evidence>
<dbReference type="NCBIfam" id="TIGR01722">
    <property type="entry name" value="MMSDH"/>
    <property type="match status" value="1"/>
</dbReference>
<evidence type="ECO:0000256" key="5">
    <source>
        <dbReference type="ARBA" id="ARBA00047644"/>
    </source>
</evidence>
<keyword evidence="4" id="KW-0520">NAD</keyword>
<keyword evidence="9" id="KW-1185">Reference proteome</keyword>
<dbReference type="InterPro" id="IPR015590">
    <property type="entry name" value="Aldehyde_DH_dom"/>
</dbReference>
<evidence type="ECO:0000256" key="6">
    <source>
        <dbReference type="ARBA" id="ARBA00048821"/>
    </source>
</evidence>
<dbReference type="CDD" id="cd07085">
    <property type="entry name" value="ALDH_F6_MMSDH"/>
    <property type="match status" value="1"/>
</dbReference>
<dbReference type="Proteomes" id="UP000078046">
    <property type="component" value="Unassembled WGS sequence"/>
</dbReference>
<dbReference type="AlphaFoldDB" id="A0A177B5G1"/>
<evidence type="ECO:0000313" key="8">
    <source>
        <dbReference type="EMBL" id="OAF68654.1"/>
    </source>
</evidence>
<evidence type="ECO:0000256" key="4">
    <source>
        <dbReference type="ARBA" id="ARBA00023027"/>
    </source>
</evidence>
<accession>A0A177B5G1</accession>
<keyword evidence="3" id="KW-0560">Oxidoreductase</keyword>
<evidence type="ECO:0000256" key="1">
    <source>
        <dbReference type="ARBA" id="ARBA00009986"/>
    </source>
</evidence>
<reference evidence="8 9" key="1">
    <citation type="submission" date="2016-04" db="EMBL/GenBank/DDBJ databases">
        <title>The genome of Intoshia linei affirms orthonectids as highly simplified spiralians.</title>
        <authorList>
            <person name="Mikhailov K.V."/>
            <person name="Slusarev G.S."/>
            <person name="Nikitin M.A."/>
            <person name="Logacheva M.D."/>
            <person name="Penin A."/>
            <person name="Aleoshin V."/>
            <person name="Panchin Y.V."/>
        </authorList>
    </citation>
    <scope>NUCLEOTIDE SEQUENCE [LARGE SCALE GENOMIC DNA]</scope>
    <source>
        <strain evidence="8">Intl2013</strain>
        <tissue evidence="8">Whole animal</tissue>
    </source>
</reference>
<name>A0A177B5G1_9BILA</name>
<dbReference type="OrthoDB" id="310895at2759"/>
<protein>
    <recommendedName>
        <fullName evidence="2">methylmalonate-semialdehyde dehydrogenase (CoA acylating)</fullName>
        <ecNumber evidence="2">1.2.1.27</ecNumber>
    </recommendedName>
</protein>
<dbReference type="InterPro" id="IPR016163">
    <property type="entry name" value="Ald_DH_C"/>
</dbReference>
<dbReference type="InterPro" id="IPR016161">
    <property type="entry name" value="Ald_DH/histidinol_DH"/>
</dbReference>
<dbReference type="EC" id="1.2.1.27" evidence="2"/>
<dbReference type="FunFam" id="3.40.309.10:FF:000002">
    <property type="entry name" value="Methylmalonate-semialdehyde dehydrogenase (Acylating)"/>
    <property type="match status" value="1"/>
</dbReference>
<dbReference type="Gene3D" id="3.40.605.10">
    <property type="entry name" value="Aldehyde Dehydrogenase, Chain A, domain 1"/>
    <property type="match status" value="1"/>
</dbReference>
<dbReference type="FunFam" id="3.40.605.10:FF:000003">
    <property type="entry name" value="Methylmalonate-semialdehyde dehydrogenase [acylating]"/>
    <property type="match status" value="1"/>
</dbReference>
<dbReference type="GO" id="GO:0004491">
    <property type="term" value="F:methylmalonate-semialdehyde dehydrogenase (acylating, NAD) activity"/>
    <property type="evidence" value="ECO:0007669"/>
    <property type="project" value="UniProtKB-EC"/>
</dbReference>
<sequence length="518" mass="57156">MLKSFQLLQNYARYESRLQKYSSISNYFDGKMRASESTEFFDIHDPATNKKISQVPQTTSQEFVSALKSAKDAFPEWSNTSVMKRQQILFKYKQLIELNSNRLAELITKDNGKILEDAKGDVLRGLQIIDFCCSIPNLLMGKTLDNISTNMNLYSSRAPLGVTAGICPFNFPVMIPLWMIGPSVACGNTIIIKPSERNPLSTMELFELASKAGFPKGVINAVHGKKKTVDFLCKDPNICAISFVGSGKTGKYVYETSTKHGKRAQVNMDAKNHVIVLPNAHKESTIKSIVSAAFGAAGQRCMALPVVILVGSTDTWIEDIISEAKRLKIGPGHTEQTDIGPMITPQAKMRLISIVEKSIKQGAKILLDGTSLVVKNYENGNFVGPTILTDVNINMECYKKEIFGPVLSVLNCDTLDNAIEIVNKNRFGNGAAIFTDNGVDANEFVCKINVGQLGINVPIPVPLPMFSFSGNKDSFLGDLNFYGQHGIEFYTYTKTITSNWSRKYTKSNMSTPSMPTIK</sequence>
<comment type="caution">
    <text evidence="8">The sequence shown here is derived from an EMBL/GenBank/DDBJ whole genome shotgun (WGS) entry which is preliminary data.</text>
</comment>
<dbReference type="SUPFAM" id="SSF53720">
    <property type="entry name" value="ALDH-like"/>
    <property type="match status" value="1"/>
</dbReference>
<comment type="catalytic activity">
    <reaction evidence="6">
        <text>3-oxopropanoate + NAD(+) + CoA + H2O = hydrogencarbonate + acetyl-CoA + NADH + H(+)</text>
        <dbReference type="Rhea" id="RHEA:76615"/>
        <dbReference type="ChEBI" id="CHEBI:15377"/>
        <dbReference type="ChEBI" id="CHEBI:15378"/>
        <dbReference type="ChEBI" id="CHEBI:17544"/>
        <dbReference type="ChEBI" id="CHEBI:33190"/>
        <dbReference type="ChEBI" id="CHEBI:57287"/>
        <dbReference type="ChEBI" id="CHEBI:57288"/>
        <dbReference type="ChEBI" id="CHEBI:57540"/>
        <dbReference type="ChEBI" id="CHEBI:57945"/>
        <dbReference type="EC" id="1.2.1.27"/>
    </reaction>
    <physiologicalReaction direction="left-to-right" evidence="6">
        <dbReference type="Rhea" id="RHEA:76616"/>
    </physiologicalReaction>
</comment>
<evidence type="ECO:0000313" key="9">
    <source>
        <dbReference type="Proteomes" id="UP000078046"/>
    </source>
</evidence>
<comment type="catalytic activity">
    <reaction evidence="5">
        <text>2-methyl-3-oxopropanoate + NAD(+) + CoA + H2O = propanoyl-CoA + hydrogencarbonate + NADH + H(+)</text>
        <dbReference type="Rhea" id="RHEA:20804"/>
        <dbReference type="ChEBI" id="CHEBI:15377"/>
        <dbReference type="ChEBI" id="CHEBI:15378"/>
        <dbReference type="ChEBI" id="CHEBI:17544"/>
        <dbReference type="ChEBI" id="CHEBI:57287"/>
        <dbReference type="ChEBI" id="CHEBI:57392"/>
        <dbReference type="ChEBI" id="CHEBI:57540"/>
        <dbReference type="ChEBI" id="CHEBI:57700"/>
        <dbReference type="ChEBI" id="CHEBI:57945"/>
        <dbReference type="EC" id="1.2.1.27"/>
    </reaction>
    <physiologicalReaction direction="left-to-right" evidence="5">
        <dbReference type="Rhea" id="RHEA:20805"/>
    </physiologicalReaction>
</comment>
<proteinExistence type="inferred from homology"/>
<dbReference type="Gene3D" id="3.40.309.10">
    <property type="entry name" value="Aldehyde Dehydrogenase, Chain A, domain 2"/>
    <property type="match status" value="1"/>
</dbReference>
<dbReference type="GO" id="GO:0006574">
    <property type="term" value="P:L-valine catabolic process"/>
    <property type="evidence" value="ECO:0007669"/>
    <property type="project" value="TreeGrafter"/>
</dbReference>
<dbReference type="Pfam" id="PF00171">
    <property type="entry name" value="Aldedh"/>
    <property type="match status" value="1"/>
</dbReference>
<dbReference type="PANTHER" id="PTHR43866:SF3">
    <property type="entry name" value="METHYLMALONATE-SEMIALDEHYDE DEHYDROGENASE [ACYLATING], MITOCHONDRIAL"/>
    <property type="match status" value="1"/>
</dbReference>
<dbReference type="InterPro" id="IPR016162">
    <property type="entry name" value="Ald_DH_N"/>
</dbReference>
<dbReference type="GO" id="GO:0005739">
    <property type="term" value="C:mitochondrion"/>
    <property type="evidence" value="ECO:0007669"/>
    <property type="project" value="TreeGrafter"/>
</dbReference>
<dbReference type="PANTHER" id="PTHR43866">
    <property type="entry name" value="MALONATE-SEMIALDEHYDE DEHYDROGENASE"/>
    <property type="match status" value="1"/>
</dbReference>
<evidence type="ECO:0000256" key="3">
    <source>
        <dbReference type="ARBA" id="ARBA00023002"/>
    </source>
</evidence>
<gene>
    <name evidence="8" type="ORF">A3Q56_03606</name>
</gene>
<feature type="domain" description="Aldehyde dehydrogenase" evidence="7">
    <location>
        <begin position="35"/>
        <end position="496"/>
    </location>
</feature>